<organism evidence="1 2">
    <name type="scientific">Tulasnella calospora MUT 4182</name>
    <dbReference type="NCBI Taxonomy" id="1051891"/>
    <lineage>
        <taxon>Eukaryota</taxon>
        <taxon>Fungi</taxon>
        <taxon>Dikarya</taxon>
        <taxon>Basidiomycota</taxon>
        <taxon>Agaricomycotina</taxon>
        <taxon>Agaricomycetes</taxon>
        <taxon>Cantharellales</taxon>
        <taxon>Tulasnellaceae</taxon>
        <taxon>Tulasnella</taxon>
    </lineage>
</organism>
<dbReference type="EMBL" id="KN822995">
    <property type="protein sequence ID" value="KIO28337.1"/>
    <property type="molecule type" value="Genomic_DNA"/>
</dbReference>
<protein>
    <submittedName>
        <fullName evidence="1">Uncharacterized protein</fullName>
    </submittedName>
</protein>
<accession>A0A0C3M3X1</accession>
<proteinExistence type="predicted"/>
<evidence type="ECO:0000313" key="1">
    <source>
        <dbReference type="EMBL" id="KIO28337.1"/>
    </source>
</evidence>
<keyword evidence="2" id="KW-1185">Reference proteome</keyword>
<name>A0A0C3M3X1_9AGAM</name>
<sequence>MAFAISRMLSVIETTPTCHAPHARGKFTMTNPGPPPPFTSLASYLSIYGAFRLGYCYSISFPPLYAEFGLCSFSFILFRLACFVCWGTCLLC</sequence>
<reference evidence="2" key="2">
    <citation type="submission" date="2015-01" db="EMBL/GenBank/DDBJ databases">
        <title>Evolutionary Origins and Diversification of the Mycorrhizal Mutualists.</title>
        <authorList>
            <consortium name="DOE Joint Genome Institute"/>
            <consortium name="Mycorrhizal Genomics Consortium"/>
            <person name="Kohler A."/>
            <person name="Kuo A."/>
            <person name="Nagy L.G."/>
            <person name="Floudas D."/>
            <person name="Copeland A."/>
            <person name="Barry K.W."/>
            <person name="Cichocki N."/>
            <person name="Veneault-Fourrey C."/>
            <person name="LaButti K."/>
            <person name="Lindquist E.A."/>
            <person name="Lipzen A."/>
            <person name="Lundell T."/>
            <person name="Morin E."/>
            <person name="Murat C."/>
            <person name="Riley R."/>
            <person name="Ohm R."/>
            <person name="Sun H."/>
            <person name="Tunlid A."/>
            <person name="Henrissat B."/>
            <person name="Grigoriev I.V."/>
            <person name="Hibbett D.S."/>
            <person name="Martin F."/>
        </authorList>
    </citation>
    <scope>NUCLEOTIDE SEQUENCE [LARGE SCALE GENOMIC DNA]</scope>
    <source>
        <strain evidence="2">MUT 4182</strain>
    </source>
</reference>
<dbReference type="AlphaFoldDB" id="A0A0C3M3X1"/>
<reference evidence="1 2" key="1">
    <citation type="submission" date="2014-04" db="EMBL/GenBank/DDBJ databases">
        <authorList>
            <consortium name="DOE Joint Genome Institute"/>
            <person name="Kuo A."/>
            <person name="Girlanda M."/>
            <person name="Perotto S."/>
            <person name="Kohler A."/>
            <person name="Nagy L.G."/>
            <person name="Floudas D."/>
            <person name="Copeland A."/>
            <person name="Barry K.W."/>
            <person name="Cichocki N."/>
            <person name="Veneault-Fourrey C."/>
            <person name="LaButti K."/>
            <person name="Lindquist E.A."/>
            <person name="Lipzen A."/>
            <person name="Lundell T."/>
            <person name="Morin E."/>
            <person name="Murat C."/>
            <person name="Sun H."/>
            <person name="Tunlid A."/>
            <person name="Henrissat B."/>
            <person name="Grigoriev I.V."/>
            <person name="Hibbett D.S."/>
            <person name="Martin F."/>
            <person name="Nordberg H.P."/>
            <person name="Cantor M.N."/>
            <person name="Hua S.X."/>
        </authorList>
    </citation>
    <scope>NUCLEOTIDE SEQUENCE [LARGE SCALE GENOMIC DNA]</scope>
    <source>
        <strain evidence="1 2">MUT 4182</strain>
    </source>
</reference>
<dbReference type="HOGENOM" id="CLU_2414923_0_0_1"/>
<gene>
    <name evidence="1" type="ORF">M407DRAFT_243027</name>
</gene>
<dbReference type="Proteomes" id="UP000054248">
    <property type="component" value="Unassembled WGS sequence"/>
</dbReference>
<evidence type="ECO:0000313" key="2">
    <source>
        <dbReference type="Proteomes" id="UP000054248"/>
    </source>
</evidence>